<dbReference type="GO" id="GO:0005576">
    <property type="term" value="C:extracellular region"/>
    <property type="evidence" value="ECO:0007669"/>
    <property type="project" value="InterPro"/>
</dbReference>
<feature type="binding site" evidence="9">
    <location>
        <position position="168"/>
    </location>
    <ligand>
        <name>Zn(2+)</name>
        <dbReference type="ChEBI" id="CHEBI:29105"/>
        <note>catalytic</note>
    </ligand>
</feature>
<evidence type="ECO:0000256" key="6">
    <source>
        <dbReference type="ARBA" id="ARBA00023049"/>
    </source>
</evidence>
<dbReference type="GO" id="GO:0008270">
    <property type="term" value="F:zinc ion binding"/>
    <property type="evidence" value="ECO:0007669"/>
    <property type="project" value="InterPro"/>
</dbReference>
<comment type="cofactor">
    <cofactor evidence="9">
        <name>Zn(2+)</name>
        <dbReference type="ChEBI" id="CHEBI:29105"/>
    </cofactor>
    <text evidence="9">Binds 1 zinc ion per subunit.</text>
</comment>
<evidence type="ECO:0000256" key="11">
    <source>
        <dbReference type="SAM" id="MobiDB-lite"/>
    </source>
</evidence>
<dbReference type="SUPFAM" id="SSF55486">
    <property type="entry name" value="Metalloproteases ('zincins'), catalytic domain"/>
    <property type="match status" value="1"/>
</dbReference>
<evidence type="ECO:0000256" key="12">
    <source>
        <dbReference type="SAM" id="SignalP"/>
    </source>
</evidence>
<keyword evidence="9" id="KW-0862">Zinc</keyword>
<evidence type="ECO:0000256" key="4">
    <source>
        <dbReference type="ARBA" id="ARBA00019129"/>
    </source>
</evidence>
<accession>A0A0K1JI20</accession>
<dbReference type="InterPro" id="IPR000013">
    <property type="entry name" value="Peptidase_M7"/>
</dbReference>
<sequence>MRKTASAAVAVLTGALTIGVSTGSSAHTADVSSSTVASTHSSAYTPGSKDDAQNDRLRAQLKAALARNGVQTNGAGQARAATTVYFSVSDAPTYAGVVRDGASVWNNAVSNVKLVEDDGQATLTYREGSDPNGSYYSGDGHGGGYIFLDYDQMGQYAQVRVTAHETGHALGLPDHYEGPCSELMSGGGPGPSCTNTQPDATERSSVESIWANGFAAGASKTPNAAPKVLVH</sequence>
<evidence type="ECO:0000256" key="2">
    <source>
        <dbReference type="ARBA" id="ARBA00006571"/>
    </source>
</evidence>
<evidence type="ECO:0000256" key="3">
    <source>
        <dbReference type="ARBA" id="ARBA00012325"/>
    </source>
</evidence>
<keyword evidence="6" id="KW-0482">Metalloprotease</keyword>
<feature type="signal peptide" evidence="12">
    <location>
        <begin position="1"/>
        <end position="26"/>
    </location>
</feature>
<comment type="catalytic activity">
    <reaction evidence="1">
        <text>Hydrolyzes proteins with a preference for Tyr or Phe in the P1' position. Has no action on amino-acid p-nitroanilides.</text>
        <dbReference type="EC" id="3.4.24.77"/>
    </reaction>
</comment>
<reference evidence="13 14" key="1">
    <citation type="submission" date="2015-03" db="EMBL/GenBank/DDBJ databases">
        <title>Luteipulveratus halotolerans sp. nov., a novel actinobacterium (Dermacoccaceae) from Sarawak, Malaysia.</title>
        <authorList>
            <person name="Juboi H."/>
            <person name="Basik A."/>
            <person name="Shamsul S.S."/>
            <person name="Arnold P."/>
            <person name="Schmitt E.K."/>
            <person name="Sanglier J.-J."/>
            <person name="Yeo T."/>
        </authorList>
    </citation>
    <scope>NUCLEOTIDE SEQUENCE [LARGE SCALE GENOMIC DNA]</scope>
    <source>
        <strain evidence="13 14">MN07-A0370</strain>
    </source>
</reference>
<organism evidence="13 14">
    <name type="scientific">Luteipulveratus mongoliensis</name>
    <dbReference type="NCBI Taxonomy" id="571913"/>
    <lineage>
        <taxon>Bacteria</taxon>
        <taxon>Bacillati</taxon>
        <taxon>Actinomycetota</taxon>
        <taxon>Actinomycetes</taxon>
        <taxon>Micrococcales</taxon>
        <taxon>Dermacoccaceae</taxon>
        <taxon>Luteipulveratus</taxon>
    </lineage>
</organism>
<dbReference type="STRING" id="571913.VV02_11585"/>
<evidence type="ECO:0000313" key="14">
    <source>
        <dbReference type="Proteomes" id="UP000066480"/>
    </source>
</evidence>
<evidence type="ECO:0000256" key="8">
    <source>
        <dbReference type="PIRSR" id="PIRSR016573-1"/>
    </source>
</evidence>
<feature type="chain" id="PRO_5005461754" description="Extracellular small neutral protease" evidence="12">
    <location>
        <begin position="27"/>
        <end position="231"/>
    </location>
</feature>
<dbReference type="PIRSF" id="PIRSF016573">
    <property type="entry name" value="Peptidase_M7"/>
    <property type="match status" value="1"/>
</dbReference>
<gene>
    <name evidence="13" type="ORF">VV02_11585</name>
</gene>
<dbReference type="OrthoDB" id="5243084at2"/>
<feature type="disulfide bond" evidence="10">
    <location>
        <begin position="180"/>
        <end position="193"/>
    </location>
</feature>
<keyword evidence="14" id="KW-1185">Reference proteome</keyword>
<evidence type="ECO:0000256" key="7">
    <source>
        <dbReference type="ARBA" id="ARBA00029927"/>
    </source>
</evidence>
<dbReference type="Pfam" id="PF02031">
    <property type="entry name" value="Peptidase_M7"/>
    <property type="match status" value="1"/>
</dbReference>
<dbReference type="GO" id="GO:0004222">
    <property type="term" value="F:metalloendopeptidase activity"/>
    <property type="evidence" value="ECO:0007669"/>
    <property type="project" value="InterPro"/>
</dbReference>
<dbReference type="EC" id="3.4.24.77" evidence="3"/>
<dbReference type="InterPro" id="IPR024079">
    <property type="entry name" value="MetalloPept_cat_dom_sf"/>
</dbReference>
<dbReference type="PATRIC" id="fig|571913.6.peg.2359"/>
<comment type="similarity">
    <text evidence="2">Belongs to the peptidase M7 family.</text>
</comment>
<dbReference type="KEGG" id="lmoi:VV02_11585"/>
<keyword evidence="5 9" id="KW-0479">Metal-binding</keyword>
<keyword evidence="6" id="KW-0645">Protease</keyword>
<dbReference type="AlphaFoldDB" id="A0A0K1JI20"/>
<dbReference type="PRINTS" id="PR00787">
    <property type="entry name" value="NEUTRALPTASE"/>
</dbReference>
<proteinExistence type="inferred from homology"/>
<evidence type="ECO:0000256" key="1">
    <source>
        <dbReference type="ARBA" id="ARBA00000612"/>
    </source>
</evidence>
<keyword evidence="12" id="KW-0732">Signal</keyword>
<evidence type="ECO:0000313" key="13">
    <source>
        <dbReference type="EMBL" id="AKU16356.1"/>
    </source>
</evidence>
<feature type="binding site" evidence="9">
    <location>
        <position position="164"/>
    </location>
    <ligand>
        <name>Zn(2+)</name>
        <dbReference type="ChEBI" id="CHEBI:29105"/>
        <note>catalytic</note>
    </ligand>
</feature>
<evidence type="ECO:0000256" key="5">
    <source>
        <dbReference type="ARBA" id="ARBA00022723"/>
    </source>
</evidence>
<dbReference type="Gene3D" id="3.40.390.10">
    <property type="entry name" value="Collagenase (Catalytic Domain)"/>
    <property type="match status" value="1"/>
</dbReference>
<evidence type="ECO:0000256" key="10">
    <source>
        <dbReference type="PIRSR" id="PIRSR016573-3"/>
    </source>
</evidence>
<dbReference type="GO" id="GO:0006508">
    <property type="term" value="P:proteolysis"/>
    <property type="evidence" value="ECO:0007669"/>
    <property type="project" value="InterPro"/>
</dbReference>
<dbReference type="Proteomes" id="UP000066480">
    <property type="component" value="Chromosome"/>
</dbReference>
<feature type="active site" evidence="8">
    <location>
        <position position="165"/>
    </location>
</feature>
<evidence type="ECO:0000256" key="9">
    <source>
        <dbReference type="PIRSR" id="PIRSR016573-2"/>
    </source>
</evidence>
<protein>
    <recommendedName>
        <fullName evidence="4">Extracellular small neutral protease</fullName>
        <ecNumber evidence="3">3.4.24.77</ecNumber>
    </recommendedName>
    <alternativeName>
        <fullName evidence="7">Snapalysin</fullName>
    </alternativeName>
</protein>
<name>A0A0K1JI20_9MICO</name>
<feature type="region of interest" description="Disordered" evidence="11">
    <location>
        <begin position="182"/>
        <end position="202"/>
    </location>
</feature>
<dbReference type="RefSeq" id="WP_052591679.1">
    <property type="nucleotide sequence ID" value="NZ_CP011112.1"/>
</dbReference>
<dbReference type="EMBL" id="CP011112">
    <property type="protein sequence ID" value="AKU16356.1"/>
    <property type="molecule type" value="Genomic_DNA"/>
</dbReference>
<keyword evidence="6" id="KW-0378">Hydrolase</keyword>
<feature type="binding site" evidence="9">
    <location>
        <position position="174"/>
    </location>
    <ligand>
        <name>Zn(2+)</name>
        <dbReference type="ChEBI" id="CHEBI:29105"/>
        <note>catalytic</note>
    </ligand>
</feature>